<dbReference type="PIRSF" id="PIRSF000151">
    <property type="entry name" value="GPR"/>
    <property type="match status" value="1"/>
</dbReference>
<dbReference type="EC" id="1.2.1.41" evidence="7"/>
<dbReference type="InterPro" id="IPR012134">
    <property type="entry name" value="Glu-5-SA_DH"/>
</dbReference>
<dbReference type="PANTHER" id="PTHR11063">
    <property type="entry name" value="GLUTAMATE SEMIALDEHYDE DEHYDROGENASE"/>
    <property type="match status" value="1"/>
</dbReference>
<dbReference type="NCBIfam" id="NF001221">
    <property type="entry name" value="PRK00197.1"/>
    <property type="match status" value="1"/>
</dbReference>
<keyword evidence="3 7" id="KW-0641">Proline biosynthesis</keyword>
<dbReference type="InterPro" id="IPR015590">
    <property type="entry name" value="Aldehyde_DH_dom"/>
</dbReference>
<dbReference type="PANTHER" id="PTHR11063:SF8">
    <property type="entry name" value="DELTA-1-PYRROLINE-5-CARBOXYLATE SYNTHASE"/>
    <property type="match status" value="1"/>
</dbReference>
<dbReference type="FunFam" id="3.40.309.10:FF:000006">
    <property type="entry name" value="Gamma-glutamyl phosphate reductase"/>
    <property type="match status" value="1"/>
</dbReference>
<keyword evidence="5 7" id="KW-0560">Oxidoreductase</keyword>
<keyword evidence="7" id="KW-0963">Cytoplasm</keyword>
<comment type="pathway">
    <text evidence="1 7">Amino-acid biosynthesis; L-proline biosynthesis; L-glutamate 5-semialdehyde from L-glutamate: step 2/2.</text>
</comment>
<comment type="function">
    <text evidence="7">Catalyzes the NADPH-dependent reduction of L-glutamate 5-phosphate into L-glutamate 5-semialdehyde and phosphate. The product spontaneously undergoes cyclization to form 1-pyrroline-5-carboxylate.</text>
</comment>
<dbReference type="GO" id="GO:0004350">
    <property type="term" value="F:glutamate-5-semialdehyde dehydrogenase activity"/>
    <property type="evidence" value="ECO:0007669"/>
    <property type="project" value="UniProtKB-UniRule"/>
</dbReference>
<dbReference type="NCBIfam" id="TIGR00407">
    <property type="entry name" value="proA"/>
    <property type="match status" value="1"/>
</dbReference>
<dbReference type="Gene3D" id="3.40.605.10">
    <property type="entry name" value="Aldehyde Dehydrogenase, Chain A, domain 1"/>
    <property type="match status" value="1"/>
</dbReference>
<evidence type="ECO:0000256" key="3">
    <source>
        <dbReference type="ARBA" id="ARBA00022650"/>
    </source>
</evidence>
<evidence type="ECO:0000256" key="5">
    <source>
        <dbReference type="ARBA" id="ARBA00023002"/>
    </source>
</evidence>
<dbReference type="SUPFAM" id="SSF53720">
    <property type="entry name" value="ALDH-like"/>
    <property type="match status" value="1"/>
</dbReference>
<feature type="domain" description="Aldehyde dehydrogenase" evidence="8">
    <location>
        <begin position="11"/>
        <end position="286"/>
    </location>
</feature>
<evidence type="ECO:0000313" key="10">
    <source>
        <dbReference type="Proteomes" id="UP000186156"/>
    </source>
</evidence>
<sequence length="428" mass="45718">MSLDTKADLVASVRATLQAAQGAKRAMATAPTRVKNEALAHMADAIWARRSEILAANAADVGAARREGQPAARVDRLMLDEARLQQIIEGVREVMALPDPVGEEVERIVRPNGLDIRKVRVPMGVIAMIYEARPNVTVDAAALAVKTGNVAVLRGGSEALESNQALVAAIHDGLRQAGLPEAAVSLVAHTDRDAVDVLIRARGLVDLAIPRGGAGLIQRVVENASVPVIETGVGNCHVYVDRAANVDMATRIVVNAKTQRPSVCNAAETLLVHEEIAESWLPDAARALVERGVELRACPRALAILSHAGIAAVPAVEADWETEYLDLVLAVRVVDTLEDAIAHIERYGTRHSEVIVTEDDDAARTFLAAIDAAAVYHNASSRFTDGYEFGFGAEIGISTQKMHARGPMGLRELTSYKYVVHGHGQVRG</sequence>
<evidence type="ECO:0000256" key="4">
    <source>
        <dbReference type="ARBA" id="ARBA00022857"/>
    </source>
</evidence>
<dbReference type="GO" id="GO:0050661">
    <property type="term" value="F:NADP binding"/>
    <property type="evidence" value="ECO:0007669"/>
    <property type="project" value="InterPro"/>
</dbReference>
<reference evidence="10" key="1">
    <citation type="submission" date="2017-01" db="EMBL/GenBank/DDBJ databases">
        <authorList>
            <person name="Varghese N."/>
            <person name="Submissions S."/>
        </authorList>
    </citation>
    <scope>NUCLEOTIDE SEQUENCE [LARGE SCALE GENOMIC DNA]</scope>
    <source>
        <strain evidence="10">DSM 16176</strain>
    </source>
</reference>
<gene>
    <name evidence="7" type="primary">proA</name>
    <name evidence="9" type="ORF">SAMN05421799_103217</name>
</gene>
<dbReference type="Pfam" id="PF00171">
    <property type="entry name" value="Aldedh"/>
    <property type="match status" value="1"/>
</dbReference>
<dbReference type="GO" id="GO:0005737">
    <property type="term" value="C:cytoplasm"/>
    <property type="evidence" value="ECO:0007669"/>
    <property type="project" value="UniProtKB-SubCell"/>
</dbReference>
<evidence type="ECO:0000313" key="9">
    <source>
        <dbReference type="EMBL" id="SIS74445.1"/>
    </source>
</evidence>
<keyword evidence="10" id="KW-1185">Reference proteome</keyword>
<dbReference type="PROSITE" id="PS01223">
    <property type="entry name" value="PROA"/>
    <property type="match status" value="1"/>
</dbReference>
<dbReference type="InterPro" id="IPR016163">
    <property type="entry name" value="Ald_DH_C"/>
</dbReference>
<protein>
    <recommendedName>
        <fullName evidence="7">Gamma-glutamyl phosphate reductase</fullName>
        <shortName evidence="7">GPR</shortName>
        <ecNumber evidence="7">1.2.1.41</ecNumber>
    </recommendedName>
    <alternativeName>
        <fullName evidence="7">Glutamate-5-semialdehyde dehydrogenase</fullName>
    </alternativeName>
    <alternativeName>
        <fullName evidence="7">Glutamyl-gamma-semialdehyde dehydrogenase</fullName>
        <shortName evidence="7">GSA dehydrogenase</shortName>
    </alternativeName>
</protein>
<dbReference type="GO" id="GO:0055129">
    <property type="term" value="P:L-proline biosynthetic process"/>
    <property type="evidence" value="ECO:0007669"/>
    <property type="project" value="UniProtKB-UniRule"/>
</dbReference>
<dbReference type="AlphaFoldDB" id="A0A1N7LKR6"/>
<dbReference type="Proteomes" id="UP000186156">
    <property type="component" value="Unassembled WGS sequence"/>
</dbReference>
<dbReference type="InterPro" id="IPR016162">
    <property type="entry name" value="Ald_DH_N"/>
</dbReference>
<dbReference type="Gene3D" id="3.40.309.10">
    <property type="entry name" value="Aldehyde Dehydrogenase, Chain A, domain 2"/>
    <property type="match status" value="1"/>
</dbReference>
<keyword evidence="2 7" id="KW-0028">Amino-acid biosynthesis</keyword>
<dbReference type="CDD" id="cd07079">
    <property type="entry name" value="ALDH_F18-19_ProA-GPR"/>
    <property type="match status" value="1"/>
</dbReference>
<evidence type="ECO:0000256" key="1">
    <source>
        <dbReference type="ARBA" id="ARBA00004985"/>
    </source>
</evidence>
<dbReference type="InterPro" id="IPR016161">
    <property type="entry name" value="Ald_DH/histidinol_DH"/>
</dbReference>
<keyword evidence="4 7" id="KW-0521">NADP</keyword>
<organism evidence="9 10">
    <name type="scientific">Alicyclobacillus vulcanalis</name>
    <dbReference type="NCBI Taxonomy" id="252246"/>
    <lineage>
        <taxon>Bacteria</taxon>
        <taxon>Bacillati</taxon>
        <taxon>Bacillota</taxon>
        <taxon>Bacilli</taxon>
        <taxon>Bacillales</taxon>
        <taxon>Alicyclobacillaceae</taxon>
        <taxon>Alicyclobacillus</taxon>
    </lineage>
</organism>
<evidence type="ECO:0000256" key="2">
    <source>
        <dbReference type="ARBA" id="ARBA00022605"/>
    </source>
</evidence>
<comment type="similarity">
    <text evidence="7">Belongs to the gamma-glutamyl phosphate reductase family.</text>
</comment>
<dbReference type="HAMAP" id="MF_00412">
    <property type="entry name" value="ProA"/>
    <property type="match status" value="1"/>
</dbReference>
<dbReference type="RefSeq" id="WP_076345790.1">
    <property type="nucleotide sequence ID" value="NZ_FTOO01000003.1"/>
</dbReference>
<dbReference type="InterPro" id="IPR000965">
    <property type="entry name" value="GPR_dom"/>
</dbReference>
<accession>A0A1N7LKR6</accession>
<comment type="catalytic activity">
    <reaction evidence="6 7">
        <text>L-glutamate 5-semialdehyde + phosphate + NADP(+) = L-glutamyl 5-phosphate + NADPH + H(+)</text>
        <dbReference type="Rhea" id="RHEA:19541"/>
        <dbReference type="ChEBI" id="CHEBI:15378"/>
        <dbReference type="ChEBI" id="CHEBI:43474"/>
        <dbReference type="ChEBI" id="CHEBI:57783"/>
        <dbReference type="ChEBI" id="CHEBI:58066"/>
        <dbReference type="ChEBI" id="CHEBI:58274"/>
        <dbReference type="ChEBI" id="CHEBI:58349"/>
        <dbReference type="EC" id="1.2.1.41"/>
    </reaction>
</comment>
<dbReference type="UniPathway" id="UPA00098">
    <property type="reaction ID" value="UER00360"/>
</dbReference>
<dbReference type="STRING" id="252246.SAMN05421799_103217"/>
<proteinExistence type="inferred from homology"/>
<dbReference type="InterPro" id="IPR020593">
    <property type="entry name" value="G-glutamylP_reductase_CS"/>
</dbReference>
<evidence type="ECO:0000256" key="6">
    <source>
        <dbReference type="ARBA" id="ARBA00049024"/>
    </source>
</evidence>
<comment type="subcellular location">
    <subcellularLocation>
        <location evidence="7">Cytoplasm</location>
    </subcellularLocation>
</comment>
<dbReference type="EMBL" id="FTOO01000003">
    <property type="protein sequence ID" value="SIS74445.1"/>
    <property type="molecule type" value="Genomic_DNA"/>
</dbReference>
<evidence type="ECO:0000256" key="7">
    <source>
        <dbReference type="HAMAP-Rule" id="MF_00412"/>
    </source>
</evidence>
<name>A0A1N7LKR6_9BACL</name>
<dbReference type="OrthoDB" id="9809970at2"/>
<evidence type="ECO:0000259" key="8">
    <source>
        <dbReference type="Pfam" id="PF00171"/>
    </source>
</evidence>